<gene>
    <name evidence="1" type="ORF">QLV_25</name>
</gene>
<evidence type="ECO:0000313" key="1">
    <source>
        <dbReference type="EMBL" id="AIF72191.1"/>
    </source>
</evidence>
<evidence type="ECO:0000313" key="2">
    <source>
        <dbReference type="Proteomes" id="UP000247257"/>
    </source>
</evidence>
<dbReference type="Proteomes" id="UP000247257">
    <property type="component" value="Segment"/>
</dbReference>
<sequence length="236" mass="27526">MTLLGNYNVVGSASIKEIEYADDFDLNEMVACTKSKDIYTAILDTFREKFIIALKSNSIYITDFKCGERKSIPLRWNKQTIKQGYQIMEDTKIYFTDCLQQKSTIKLDVIVYDDKTFVEYSEIYLLSIGDFYTYTPNKNVCLGLRRAIQELIGESKYYKALKRYLSLLRLRQPEDQKDLDKVVKFLNSSTGKLSSVKGDLEIIKNVMEQTFKPVPDYQLKNALETLKKNYIFHLRV</sequence>
<reference evidence="1 2" key="1">
    <citation type="submission" date="2014-05" db="EMBL/GenBank/DDBJ databases">
        <title>Virophage diversity revealed in metagenomes of freshwater ecosystems.</title>
        <authorList>
            <person name="Oh S."/>
        </authorList>
    </citation>
    <scope>NUCLEOTIDE SEQUENCE [LARGE SCALE GENOMIC DNA]</scope>
</reference>
<name>A0A0R5K4S1_9VIRU</name>
<protein>
    <submittedName>
        <fullName evidence="1">Uncharacterized protein</fullName>
    </submittedName>
</protein>
<proteinExistence type="predicted"/>
<organism evidence="1 2">
    <name type="scientific">Qinghai Lake virophage</name>
    <dbReference type="NCBI Taxonomy" id="1516115"/>
    <lineage>
        <taxon>Viruses</taxon>
        <taxon>Varidnaviria</taxon>
        <taxon>Bamfordvirae</taxon>
        <taxon>Preplasmiviricota</taxon>
        <taxon>Polisuviricotina</taxon>
        <taxon>Virophaviricetes</taxon>
        <taxon>Priklausovirales</taxon>
        <taxon>Omnilimnoviroviridae</taxon>
        <taxon>Panaquavirovirus</taxon>
        <taxon>Panaquavirovirus qinghaense</taxon>
    </lineage>
</organism>
<keyword evidence="2" id="KW-1185">Reference proteome</keyword>
<accession>A0A0R5K4S1</accession>
<dbReference type="EMBL" id="KJ854379">
    <property type="protein sequence ID" value="AIF72191.1"/>
    <property type="molecule type" value="Genomic_DNA"/>
</dbReference>